<feature type="compositionally biased region" description="Basic residues" evidence="1">
    <location>
        <begin position="279"/>
        <end position="290"/>
    </location>
</feature>
<proteinExistence type="predicted"/>
<dbReference type="Proteomes" id="UP000006671">
    <property type="component" value="Unassembled WGS sequence"/>
</dbReference>
<reference evidence="2 3" key="1">
    <citation type="journal article" date="2010" name="Cell">
        <title>The genome of Naegleria gruberi illuminates early eukaryotic versatility.</title>
        <authorList>
            <person name="Fritz-Laylin L.K."/>
            <person name="Prochnik S.E."/>
            <person name="Ginger M.L."/>
            <person name="Dacks J.B."/>
            <person name="Carpenter M.L."/>
            <person name="Field M.C."/>
            <person name="Kuo A."/>
            <person name="Paredez A."/>
            <person name="Chapman J."/>
            <person name="Pham J."/>
            <person name="Shu S."/>
            <person name="Neupane R."/>
            <person name="Cipriano M."/>
            <person name="Mancuso J."/>
            <person name="Tu H."/>
            <person name="Salamov A."/>
            <person name="Lindquist E."/>
            <person name="Shapiro H."/>
            <person name="Lucas S."/>
            <person name="Grigoriev I.V."/>
            <person name="Cande W.Z."/>
            <person name="Fulton C."/>
            <person name="Rokhsar D.S."/>
            <person name="Dawson S.C."/>
        </authorList>
    </citation>
    <scope>NUCLEOTIDE SEQUENCE [LARGE SCALE GENOMIC DNA]</scope>
    <source>
        <strain evidence="2 3">NEG-M</strain>
    </source>
</reference>
<name>D2UZN8_NAEGR</name>
<organism evidence="3">
    <name type="scientific">Naegleria gruberi</name>
    <name type="common">Amoeba</name>
    <dbReference type="NCBI Taxonomy" id="5762"/>
    <lineage>
        <taxon>Eukaryota</taxon>
        <taxon>Discoba</taxon>
        <taxon>Heterolobosea</taxon>
        <taxon>Tetramitia</taxon>
        <taxon>Eutetramitia</taxon>
        <taxon>Vahlkampfiidae</taxon>
        <taxon>Naegleria</taxon>
    </lineage>
</organism>
<evidence type="ECO:0000313" key="3">
    <source>
        <dbReference type="Proteomes" id="UP000006671"/>
    </source>
</evidence>
<protein>
    <submittedName>
        <fullName evidence="2">Predicted protein</fullName>
    </submittedName>
</protein>
<keyword evidence="3" id="KW-1185">Reference proteome</keyword>
<dbReference type="RefSeq" id="XP_002682937.1">
    <property type="nucleotide sequence ID" value="XM_002682891.1"/>
</dbReference>
<accession>D2UZN8</accession>
<dbReference type="VEuPathDB" id="AmoebaDB:NAEGRDRAFT_62007"/>
<gene>
    <name evidence="2" type="ORF">NAEGRDRAFT_62007</name>
</gene>
<evidence type="ECO:0000256" key="1">
    <source>
        <dbReference type="SAM" id="MobiDB-lite"/>
    </source>
</evidence>
<feature type="region of interest" description="Disordered" evidence="1">
    <location>
        <begin position="243"/>
        <end position="337"/>
    </location>
</feature>
<dbReference type="InParanoid" id="D2UZN8"/>
<sequence length="585" mass="64752">MSERLPLSPFEFESDISDNEVNPYDQLSIFDTVSHMDEDEGHQQQDHLLNHSLVQMWDMTEESDDFPNEGSMLISHSSTLTAHHMSYDHDTILGEGSNMLMVPIKTTSATTIENGSMHEIQHTIFSEEEYSQELNGTTNCSTLNDLKSVSSSQRKLFRPATITSSSSTTQDESELNIKNNIYQTICPHLFSTEEVLVEGDAGDQLLQSSPVSESLLATPLYQASIIKEENEISMMNTTSNPIVYDEETDEPSEDGNDSFYDHCSTTSDDSSDFDYMEVKKRKTSTKTSKKKVAETKPQKKKKMESPSKSAHNTERESKRKSSKKIGSKKDKSLSSNGTPVAEGDIRYVYSGGFLNVRLKMPAQCKGLGLGIVPACKPAFYYEGKNMVNDTSDSAKFTVVVEAVNCPDDFDVSKIDLVVLSCSSKDRGDNLKEIERITDVDGSLDSTTSVHCMLSNDPSGNELLKINDSDISDDSNKISYNCSITTSNNHSDWHVKHNYYRILVTANNGSVIGGLSVPFKVAKNASATSSALKTNVEGKKNSNLKVIVRVSGCKGAHHLTQTATKTFFDFEGIKYQVSLTRVEINE</sequence>
<dbReference type="EMBL" id="GG738846">
    <property type="protein sequence ID" value="EFC50193.1"/>
    <property type="molecule type" value="Genomic_DNA"/>
</dbReference>
<dbReference type="KEGG" id="ngr:NAEGRDRAFT_62007"/>
<dbReference type="GeneID" id="8858878"/>
<evidence type="ECO:0000313" key="2">
    <source>
        <dbReference type="EMBL" id="EFC50193.1"/>
    </source>
</evidence>
<feature type="compositionally biased region" description="Acidic residues" evidence="1">
    <location>
        <begin position="244"/>
        <end position="256"/>
    </location>
</feature>
<dbReference type="AlphaFoldDB" id="D2UZN8"/>